<keyword evidence="9" id="KW-0479">Metal-binding</keyword>
<dbReference type="PANTHER" id="PTHR11675:SF3">
    <property type="entry name" value="POLYPEPTIDE N-ACETYLGALACTOSAMINYLTRANSFERASE 16"/>
    <property type="match status" value="1"/>
</dbReference>
<keyword evidence="23" id="KW-1185">Reference proteome</keyword>
<evidence type="ECO:0000256" key="17">
    <source>
        <dbReference type="ARBA" id="ARBA00050905"/>
    </source>
</evidence>
<dbReference type="EC" id="2.4.1.41" evidence="5"/>
<evidence type="ECO:0000256" key="20">
    <source>
        <dbReference type="SAM" id="Phobius"/>
    </source>
</evidence>
<comment type="catalytic activity">
    <reaction evidence="18">
        <text>L-seryl-[protein] + UDP-N-acetyl-alpha-D-galactosamine = a 3-O-[N-acetyl-alpha-D-galactosaminyl]-L-seryl-[protein] + UDP + H(+)</text>
        <dbReference type="Rhea" id="RHEA:23956"/>
        <dbReference type="Rhea" id="RHEA-COMP:9863"/>
        <dbReference type="Rhea" id="RHEA-COMP:12788"/>
        <dbReference type="ChEBI" id="CHEBI:15378"/>
        <dbReference type="ChEBI" id="CHEBI:29999"/>
        <dbReference type="ChEBI" id="CHEBI:53604"/>
        <dbReference type="ChEBI" id="CHEBI:58223"/>
        <dbReference type="ChEBI" id="CHEBI:67138"/>
        <dbReference type="EC" id="2.4.1.41"/>
    </reaction>
</comment>
<reference evidence="22" key="2">
    <citation type="submission" date="2025-08" db="UniProtKB">
        <authorList>
            <consortium name="Ensembl"/>
        </authorList>
    </citation>
    <scope>IDENTIFICATION</scope>
</reference>
<evidence type="ECO:0000256" key="1">
    <source>
        <dbReference type="ARBA" id="ARBA00001936"/>
    </source>
</evidence>
<dbReference type="PANTHER" id="PTHR11675">
    <property type="entry name" value="N-ACETYLGALACTOSAMINYLTRANSFERASE"/>
    <property type="match status" value="1"/>
</dbReference>
<reference evidence="22" key="3">
    <citation type="submission" date="2025-09" db="UniProtKB">
        <authorList>
            <consortium name="Ensembl"/>
        </authorList>
    </citation>
    <scope>IDENTIFICATION</scope>
</reference>
<dbReference type="GO" id="GO:0000139">
    <property type="term" value="C:Golgi membrane"/>
    <property type="evidence" value="ECO:0007669"/>
    <property type="project" value="UniProtKB-SubCell"/>
</dbReference>
<dbReference type="GO" id="GO:0046872">
    <property type="term" value="F:metal ion binding"/>
    <property type="evidence" value="ECO:0007669"/>
    <property type="project" value="UniProtKB-KW"/>
</dbReference>
<feature type="compositionally biased region" description="Low complexity" evidence="19">
    <location>
        <begin position="32"/>
        <end position="42"/>
    </location>
</feature>
<dbReference type="Proteomes" id="UP000005207">
    <property type="component" value="Linkage group LG19"/>
</dbReference>
<evidence type="ECO:0000256" key="16">
    <source>
        <dbReference type="ARBA" id="ARBA00023211"/>
    </source>
</evidence>
<keyword evidence="13" id="KW-0333">Golgi apparatus</keyword>
<evidence type="ECO:0000256" key="13">
    <source>
        <dbReference type="ARBA" id="ARBA00023034"/>
    </source>
</evidence>
<evidence type="ECO:0000256" key="19">
    <source>
        <dbReference type="SAM" id="MobiDB-lite"/>
    </source>
</evidence>
<keyword evidence="6" id="KW-0328">Glycosyltransferase</keyword>
<name>A0A669E8G6_ORENI</name>
<comment type="similarity">
    <text evidence="4">Belongs to the glycosyltransferase 2 family. GalNAc-T subfamily.</text>
</comment>
<feature type="region of interest" description="Disordered" evidence="19">
    <location>
        <begin position="32"/>
        <end position="51"/>
    </location>
</feature>
<reference evidence="23" key="1">
    <citation type="submission" date="2012-01" db="EMBL/GenBank/DDBJ databases">
        <title>The Genome Sequence of Oreochromis niloticus (Nile Tilapia).</title>
        <authorList>
            <consortium name="Broad Institute Genome Assembly Team"/>
            <consortium name="Broad Institute Sequencing Platform"/>
            <person name="Di Palma F."/>
            <person name="Johnson J."/>
            <person name="Lander E.S."/>
            <person name="Lindblad-Toh K."/>
        </authorList>
    </citation>
    <scope>NUCLEOTIDE SEQUENCE [LARGE SCALE GENOMIC DNA]</scope>
</reference>
<feature type="transmembrane region" description="Helical" evidence="20">
    <location>
        <begin position="7"/>
        <end position="25"/>
    </location>
</feature>
<evidence type="ECO:0000256" key="4">
    <source>
        <dbReference type="ARBA" id="ARBA00005680"/>
    </source>
</evidence>
<dbReference type="GO" id="GO:0030246">
    <property type="term" value="F:carbohydrate binding"/>
    <property type="evidence" value="ECO:0007669"/>
    <property type="project" value="UniProtKB-KW"/>
</dbReference>
<evidence type="ECO:0000256" key="10">
    <source>
        <dbReference type="ARBA" id="ARBA00022734"/>
    </source>
</evidence>
<keyword evidence="16" id="KW-0464">Manganese</keyword>
<keyword evidence="12 20" id="KW-1133">Transmembrane helix</keyword>
<dbReference type="CDD" id="cd02510">
    <property type="entry name" value="pp-GalNAc-T"/>
    <property type="match status" value="1"/>
</dbReference>
<dbReference type="Gene3D" id="3.90.550.10">
    <property type="entry name" value="Spore Coat Polysaccharide Biosynthesis Protein SpsA, Chain A"/>
    <property type="match status" value="1"/>
</dbReference>
<evidence type="ECO:0000256" key="12">
    <source>
        <dbReference type="ARBA" id="ARBA00022989"/>
    </source>
</evidence>
<evidence type="ECO:0000256" key="5">
    <source>
        <dbReference type="ARBA" id="ARBA00012644"/>
    </source>
</evidence>
<evidence type="ECO:0000256" key="15">
    <source>
        <dbReference type="ARBA" id="ARBA00023157"/>
    </source>
</evidence>
<evidence type="ECO:0000256" key="18">
    <source>
        <dbReference type="ARBA" id="ARBA00052209"/>
    </source>
</evidence>
<dbReference type="InterPro" id="IPR029044">
    <property type="entry name" value="Nucleotide-diphossugar_trans"/>
</dbReference>
<evidence type="ECO:0000256" key="2">
    <source>
        <dbReference type="ARBA" id="ARBA00004323"/>
    </source>
</evidence>
<proteinExistence type="inferred from homology"/>
<evidence type="ECO:0000256" key="9">
    <source>
        <dbReference type="ARBA" id="ARBA00022723"/>
    </source>
</evidence>
<dbReference type="GO" id="GO:0004653">
    <property type="term" value="F:polypeptide N-acetylgalactosaminyltransferase activity"/>
    <property type="evidence" value="ECO:0007669"/>
    <property type="project" value="UniProtKB-EC"/>
</dbReference>
<organism evidence="22 23">
    <name type="scientific">Oreochromis niloticus</name>
    <name type="common">Nile tilapia</name>
    <name type="synonym">Tilapia nilotica</name>
    <dbReference type="NCBI Taxonomy" id="8128"/>
    <lineage>
        <taxon>Eukaryota</taxon>
        <taxon>Metazoa</taxon>
        <taxon>Chordata</taxon>
        <taxon>Craniata</taxon>
        <taxon>Vertebrata</taxon>
        <taxon>Euteleostomi</taxon>
        <taxon>Actinopterygii</taxon>
        <taxon>Neopterygii</taxon>
        <taxon>Teleostei</taxon>
        <taxon>Neoteleostei</taxon>
        <taxon>Acanthomorphata</taxon>
        <taxon>Ovalentaria</taxon>
        <taxon>Cichlomorphae</taxon>
        <taxon>Cichliformes</taxon>
        <taxon>Cichlidae</taxon>
        <taxon>African cichlids</taxon>
        <taxon>Pseudocrenilabrinae</taxon>
        <taxon>Oreochromini</taxon>
        <taxon>Oreochromis</taxon>
    </lineage>
</organism>
<dbReference type="GeneTree" id="ENSGT00940000158846"/>
<sequence>MRRIRANAIAILTVAWILGTFYYLWQDNKPQSSPSSSASQARGRGHGQKVIPGRLEIHRDDRTIPLIVTQPPRAEQQGQLLGSFDEKAYLAAKQLKLGDDPYKDHAFNLQESDRLGGERAIRDTRHYRCAALTYDTDLPSTSIVITFHNEARSTLLRTIKSVLMRSPPSLIQEIILIDDFSSDRDGLRLQCHVFPSGLIRSRVRGANMASASILTFLDSHCEVNTDWLQPMIQRVKEDHTRVVSPIIDVISLDNFAYLAASADLRGGFDWSLHFKWEQIPIEQKMARSDPTQAIRTPVIAGGIFVMDRSWFNHLGQYDTHMDIWGGENFELSFRVWLCGGSLEILPCSRVGHVFRKRHPYDFPEGNALTYIKNTRRAAEVWMDEYKQYYYSARPSAQGKAFGSVTDRLALRRKLNCKPFRNEVNIQAKRRAFILKRFNSPSMAQHWNTKN</sequence>
<evidence type="ECO:0000256" key="8">
    <source>
        <dbReference type="ARBA" id="ARBA00022692"/>
    </source>
</evidence>
<keyword evidence="11" id="KW-0735">Signal-anchor</keyword>
<comment type="pathway">
    <text evidence="3">Protein modification; protein glycosylation.</text>
</comment>
<keyword evidence="8 20" id="KW-0812">Transmembrane</keyword>
<dbReference type="FunFam" id="3.90.550.10:FF:000020">
    <property type="entry name" value="Polypeptide N-acetylgalactosaminyltransferase"/>
    <property type="match status" value="1"/>
</dbReference>
<gene>
    <name evidence="22" type="primary">GALNT16</name>
    <name evidence="22" type="synonym">galnt16</name>
</gene>
<dbReference type="Pfam" id="PF00535">
    <property type="entry name" value="Glycos_transf_2"/>
    <property type="match status" value="1"/>
</dbReference>
<evidence type="ECO:0000256" key="7">
    <source>
        <dbReference type="ARBA" id="ARBA00022679"/>
    </source>
</evidence>
<keyword evidence="14 20" id="KW-0472">Membrane</keyword>
<dbReference type="Ensembl" id="ENSONIT00000038648.1">
    <property type="protein sequence ID" value="ENSONIP00000067296.1"/>
    <property type="gene ID" value="ENSONIG00000000389.2"/>
</dbReference>
<evidence type="ECO:0000256" key="3">
    <source>
        <dbReference type="ARBA" id="ARBA00004922"/>
    </source>
</evidence>
<evidence type="ECO:0000259" key="21">
    <source>
        <dbReference type="Pfam" id="PF00535"/>
    </source>
</evidence>
<dbReference type="AlphaFoldDB" id="A0A669E8G6"/>
<evidence type="ECO:0000313" key="23">
    <source>
        <dbReference type="Proteomes" id="UP000005207"/>
    </source>
</evidence>
<comment type="subcellular location">
    <subcellularLocation>
        <location evidence="2">Golgi apparatus membrane</location>
        <topology evidence="2">Single-pass type II membrane protein</topology>
    </subcellularLocation>
</comment>
<dbReference type="InterPro" id="IPR045885">
    <property type="entry name" value="GalNAc-T"/>
</dbReference>
<evidence type="ECO:0000256" key="14">
    <source>
        <dbReference type="ARBA" id="ARBA00023136"/>
    </source>
</evidence>
<accession>A0A669E8G6</accession>
<keyword evidence="10" id="KW-0430">Lectin</keyword>
<keyword evidence="7" id="KW-0808">Transferase</keyword>
<keyword evidence="15" id="KW-1015">Disulfide bond</keyword>
<dbReference type="GO" id="GO:0006493">
    <property type="term" value="P:protein O-linked glycosylation"/>
    <property type="evidence" value="ECO:0007669"/>
    <property type="project" value="TreeGrafter"/>
</dbReference>
<comment type="cofactor">
    <cofactor evidence="1">
        <name>Mn(2+)</name>
        <dbReference type="ChEBI" id="CHEBI:29035"/>
    </cofactor>
</comment>
<dbReference type="InterPro" id="IPR001173">
    <property type="entry name" value="Glyco_trans_2-like"/>
</dbReference>
<protein>
    <recommendedName>
        <fullName evidence="5">polypeptide N-acetylgalactosaminyltransferase</fullName>
        <ecNumber evidence="5">2.4.1.41</ecNumber>
    </recommendedName>
</protein>
<evidence type="ECO:0000313" key="22">
    <source>
        <dbReference type="Ensembl" id="ENSONIP00000067296.1"/>
    </source>
</evidence>
<evidence type="ECO:0000256" key="6">
    <source>
        <dbReference type="ARBA" id="ARBA00022676"/>
    </source>
</evidence>
<comment type="catalytic activity">
    <reaction evidence="17">
        <text>L-threonyl-[protein] + UDP-N-acetyl-alpha-D-galactosamine = a 3-O-[N-acetyl-alpha-D-galactosaminyl]-L-threonyl-[protein] + UDP + H(+)</text>
        <dbReference type="Rhea" id="RHEA:52424"/>
        <dbReference type="Rhea" id="RHEA-COMP:11060"/>
        <dbReference type="Rhea" id="RHEA-COMP:11689"/>
        <dbReference type="ChEBI" id="CHEBI:15378"/>
        <dbReference type="ChEBI" id="CHEBI:30013"/>
        <dbReference type="ChEBI" id="CHEBI:58223"/>
        <dbReference type="ChEBI" id="CHEBI:67138"/>
        <dbReference type="ChEBI" id="CHEBI:87075"/>
        <dbReference type="EC" id="2.4.1.41"/>
    </reaction>
</comment>
<feature type="domain" description="Glycosyltransferase 2-like" evidence="21">
    <location>
        <begin position="142"/>
        <end position="314"/>
    </location>
</feature>
<dbReference type="SUPFAM" id="SSF53448">
    <property type="entry name" value="Nucleotide-diphospho-sugar transferases"/>
    <property type="match status" value="1"/>
</dbReference>
<evidence type="ECO:0000256" key="11">
    <source>
        <dbReference type="ARBA" id="ARBA00022968"/>
    </source>
</evidence>